<dbReference type="Proteomes" id="UP000467840">
    <property type="component" value="Chromosome 4"/>
</dbReference>
<dbReference type="SUPFAM" id="SSF52540">
    <property type="entry name" value="P-loop containing nucleoside triphosphate hydrolases"/>
    <property type="match status" value="1"/>
</dbReference>
<dbReference type="PRINTS" id="PR00364">
    <property type="entry name" value="DISEASERSIST"/>
</dbReference>
<sequence length="457" mass="52061">MDFAIAQPEFAYNNAAHSAARTPFSIMYTKVPNHALVLVKLPKVPGLSVATGNLAEQVQSNEDDVKKRLEKANTKYKDAADKHRRFKVFEVGDKVMVFVRKAMIVRSENKTLKPEFHRLIARPETKMTEIAGTVLSTMIGQLLQVITNETQCARDFKREFDSMKEGLETINKLIGEQDKDNCPSTIKESLPNFRDLIQKIGADAGRSFLTRNVSEHFRWEQYYTSDEIIGLDSDVIKIKEWILLRQYKLQRIAIVGMGGLGKTTIAKLISDDADVSEHLKTKISVSASQNHTVEKFLSSIIQELDKNLVKEPAKSGSKSEQSGSKADDMLNRIISCLKERSCLIILDDIWDKNLELCNKFFSLLSKSTLKRCCIIITTRDQDVATPVGVDEWLVHKPKFLNENDSWSLFCKHAFAKVNKNCVQQFEEVREQSVQPFEEVREHSVQPFEEMRKHCSTI</sequence>
<dbReference type="PANTHER" id="PTHR36766">
    <property type="entry name" value="PLANT BROAD-SPECTRUM MILDEW RESISTANCE PROTEIN RPW8"/>
    <property type="match status" value="1"/>
</dbReference>
<dbReference type="Pfam" id="PF00931">
    <property type="entry name" value="NB-ARC"/>
    <property type="match status" value="1"/>
</dbReference>
<gene>
    <name evidence="4" type="ORF">GH714_033789</name>
</gene>
<keyword evidence="2" id="KW-0175">Coiled coil</keyword>
<dbReference type="GO" id="GO:0006952">
    <property type="term" value="P:defense response"/>
    <property type="evidence" value="ECO:0007669"/>
    <property type="project" value="UniProtKB-KW"/>
</dbReference>
<proteinExistence type="predicted"/>
<evidence type="ECO:0000313" key="5">
    <source>
        <dbReference type="Proteomes" id="UP000467840"/>
    </source>
</evidence>
<evidence type="ECO:0000313" key="4">
    <source>
        <dbReference type="EMBL" id="KAF2302225.1"/>
    </source>
</evidence>
<keyword evidence="5" id="KW-1185">Reference proteome</keyword>
<dbReference type="Gene3D" id="3.40.50.300">
    <property type="entry name" value="P-loop containing nucleotide triphosphate hydrolases"/>
    <property type="match status" value="1"/>
</dbReference>
<evidence type="ECO:0000256" key="1">
    <source>
        <dbReference type="ARBA" id="ARBA00022821"/>
    </source>
</evidence>
<dbReference type="GO" id="GO:0043531">
    <property type="term" value="F:ADP binding"/>
    <property type="evidence" value="ECO:0007669"/>
    <property type="project" value="InterPro"/>
</dbReference>
<dbReference type="InterPro" id="IPR002182">
    <property type="entry name" value="NB-ARC"/>
</dbReference>
<dbReference type="EMBL" id="JAAGAX010000010">
    <property type="protein sequence ID" value="KAF2302225.1"/>
    <property type="molecule type" value="Genomic_DNA"/>
</dbReference>
<feature type="domain" description="NB-ARC" evidence="3">
    <location>
        <begin position="235"/>
        <end position="416"/>
    </location>
</feature>
<dbReference type="InterPro" id="IPR027417">
    <property type="entry name" value="P-loop_NTPase"/>
</dbReference>
<evidence type="ECO:0000259" key="3">
    <source>
        <dbReference type="Pfam" id="PF00931"/>
    </source>
</evidence>
<accession>A0A6A6LP50</accession>
<reference evidence="4 5" key="1">
    <citation type="journal article" date="2020" name="Mol. Plant">
        <title>The Chromosome-Based Rubber Tree Genome Provides New Insights into Spurge Genome Evolution and Rubber Biosynthesis.</title>
        <authorList>
            <person name="Liu J."/>
            <person name="Shi C."/>
            <person name="Shi C.C."/>
            <person name="Li W."/>
            <person name="Zhang Q.J."/>
            <person name="Zhang Y."/>
            <person name="Li K."/>
            <person name="Lu H.F."/>
            <person name="Shi C."/>
            <person name="Zhu S.T."/>
            <person name="Xiao Z.Y."/>
            <person name="Nan H."/>
            <person name="Yue Y."/>
            <person name="Zhu X.G."/>
            <person name="Wu Y."/>
            <person name="Hong X.N."/>
            <person name="Fan G.Y."/>
            <person name="Tong Y."/>
            <person name="Zhang D."/>
            <person name="Mao C.L."/>
            <person name="Liu Y.L."/>
            <person name="Hao S.J."/>
            <person name="Liu W.Q."/>
            <person name="Lv M.Q."/>
            <person name="Zhang H.B."/>
            <person name="Liu Y."/>
            <person name="Hu-Tang G.R."/>
            <person name="Wang J.P."/>
            <person name="Wang J.H."/>
            <person name="Sun Y.H."/>
            <person name="Ni S.B."/>
            <person name="Chen W.B."/>
            <person name="Zhang X.C."/>
            <person name="Jiao Y.N."/>
            <person name="Eichler E.E."/>
            <person name="Li G.H."/>
            <person name="Liu X."/>
            <person name="Gao L.Z."/>
        </authorList>
    </citation>
    <scope>NUCLEOTIDE SEQUENCE [LARGE SCALE GENOMIC DNA]</scope>
    <source>
        <strain evidence="5">cv. GT1</strain>
        <tissue evidence="4">Leaf</tissue>
    </source>
</reference>
<comment type="caution">
    <text evidence="4">The sequence shown here is derived from an EMBL/GenBank/DDBJ whole genome shotgun (WGS) entry which is preliminary data.</text>
</comment>
<dbReference type="AlphaFoldDB" id="A0A6A6LP50"/>
<name>A0A6A6LP50_HEVBR</name>
<protein>
    <recommendedName>
        <fullName evidence="3">NB-ARC domain-containing protein</fullName>
    </recommendedName>
</protein>
<evidence type="ECO:0000256" key="2">
    <source>
        <dbReference type="SAM" id="Coils"/>
    </source>
</evidence>
<keyword evidence="1" id="KW-0611">Plant defense</keyword>
<dbReference type="PANTHER" id="PTHR36766:SF30">
    <property type="entry name" value="TIR-NBS TYPE DISEASE RESISTANCE PROTEIN-RELATED"/>
    <property type="match status" value="1"/>
</dbReference>
<organism evidence="4 5">
    <name type="scientific">Hevea brasiliensis</name>
    <name type="common">Para rubber tree</name>
    <name type="synonym">Siphonia brasiliensis</name>
    <dbReference type="NCBI Taxonomy" id="3981"/>
    <lineage>
        <taxon>Eukaryota</taxon>
        <taxon>Viridiplantae</taxon>
        <taxon>Streptophyta</taxon>
        <taxon>Embryophyta</taxon>
        <taxon>Tracheophyta</taxon>
        <taxon>Spermatophyta</taxon>
        <taxon>Magnoliopsida</taxon>
        <taxon>eudicotyledons</taxon>
        <taxon>Gunneridae</taxon>
        <taxon>Pentapetalae</taxon>
        <taxon>rosids</taxon>
        <taxon>fabids</taxon>
        <taxon>Malpighiales</taxon>
        <taxon>Euphorbiaceae</taxon>
        <taxon>Crotonoideae</taxon>
        <taxon>Micrandreae</taxon>
        <taxon>Hevea</taxon>
    </lineage>
</organism>
<feature type="coiled-coil region" evidence="2">
    <location>
        <begin position="55"/>
        <end position="82"/>
    </location>
</feature>